<reference evidence="2" key="1">
    <citation type="journal article" date="2019" name="Int. J. Syst. Evol. Microbiol.">
        <title>The Global Catalogue of Microorganisms (GCM) 10K type strain sequencing project: providing services to taxonomists for standard genome sequencing and annotation.</title>
        <authorList>
            <consortium name="The Broad Institute Genomics Platform"/>
            <consortium name="The Broad Institute Genome Sequencing Center for Infectious Disease"/>
            <person name="Wu L."/>
            <person name="Ma J."/>
        </authorList>
    </citation>
    <scope>NUCLEOTIDE SEQUENCE [LARGE SCALE GENOMIC DNA]</scope>
    <source>
        <strain evidence="2">CCM 8932</strain>
    </source>
</reference>
<comment type="caution">
    <text evidence="1">The sequence shown here is derived from an EMBL/GenBank/DDBJ whole genome shotgun (WGS) entry which is preliminary data.</text>
</comment>
<name>A0ABW1R6B2_9LACO</name>
<dbReference type="Proteomes" id="UP001596253">
    <property type="component" value="Unassembled WGS sequence"/>
</dbReference>
<keyword evidence="2" id="KW-1185">Reference proteome</keyword>
<gene>
    <name evidence="1" type="ORF">ACFP3T_05800</name>
</gene>
<organism evidence="1 2">
    <name type="scientific">Lactiplantibacillus dongliensis</name>
    <dbReference type="NCBI Taxonomy" id="2559919"/>
    <lineage>
        <taxon>Bacteria</taxon>
        <taxon>Bacillati</taxon>
        <taxon>Bacillota</taxon>
        <taxon>Bacilli</taxon>
        <taxon>Lactobacillales</taxon>
        <taxon>Lactobacillaceae</taxon>
        <taxon>Lactiplantibacillus</taxon>
    </lineage>
</organism>
<dbReference type="EMBL" id="JBHSSD010000026">
    <property type="protein sequence ID" value="MFC6164182.1"/>
    <property type="molecule type" value="Genomic_DNA"/>
</dbReference>
<sequence>MYCIAGIIINNKQLPTIRERIDHLKMKLWTTSSNYLANQAESFIFHESEIRSDNTNIISKRPEYIIFHQNRSNKRKVIEEIGNIIQDEKLTILGAIENQTQVENNYQITRDSYSSYYLCLKSIVENYCAFLRQNHSHGNIILESRKNQNSTIQDQRTRKIFNKILVNGTLIYSALELQQTIYYIKFIQKQENDVGLQIADFIPRPLLLNYSSIPQSKPSIYQKIRKARYNGPDIANVYPSKFGVCIFD</sequence>
<proteinExistence type="predicted"/>
<protein>
    <submittedName>
        <fullName evidence="1">DUF3800 domain-containing protein</fullName>
    </submittedName>
</protein>
<dbReference type="RefSeq" id="WP_137640385.1">
    <property type="nucleotide sequence ID" value="NZ_BJDK01000019.1"/>
</dbReference>
<dbReference type="InterPro" id="IPR024524">
    <property type="entry name" value="DUF3800"/>
</dbReference>
<evidence type="ECO:0000313" key="2">
    <source>
        <dbReference type="Proteomes" id="UP001596253"/>
    </source>
</evidence>
<dbReference type="Pfam" id="PF12686">
    <property type="entry name" value="DUF3800"/>
    <property type="match status" value="1"/>
</dbReference>
<evidence type="ECO:0000313" key="1">
    <source>
        <dbReference type="EMBL" id="MFC6164182.1"/>
    </source>
</evidence>
<accession>A0ABW1R6B2</accession>